<feature type="domain" description="Alcohol dehydrogenase-like C-terminal" evidence="1">
    <location>
        <begin position="16"/>
        <end position="110"/>
    </location>
</feature>
<feature type="non-terminal residue" evidence="2">
    <location>
        <position position="1"/>
    </location>
</feature>
<keyword evidence="3" id="KW-1185">Reference proteome</keyword>
<dbReference type="Gene3D" id="3.40.50.720">
    <property type="entry name" value="NAD(P)-binding Rossmann-like Domain"/>
    <property type="match status" value="1"/>
</dbReference>
<dbReference type="AlphaFoldDB" id="A0A1E7EYP6"/>
<protein>
    <submittedName>
        <fullName evidence="2">NAD(P)-binding protein</fullName>
    </submittedName>
</protein>
<dbReference type="GO" id="GO:0016628">
    <property type="term" value="F:oxidoreductase activity, acting on the CH-CH group of donors, NAD or NADP as acceptor"/>
    <property type="evidence" value="ECO:0007669"/>
    <property type="project" value="InterPro"/>
</dbReference>
<dbReference type="Gene3D" id="3.90.180.10">
    <property type="entry name" value="Medium-chain alcohol dehydrogenases, catalytic domain"/>
    <property type="match status" value="1"/>
</dbReference>
<proteinExistence type="predicted"/>
<evidence type="ECO:0000313" key="3">
    <source>
        <dbReference type="Proteomes" id="UP000095751"/>
    </source>
</evidence>
<dbReference type="Proteomes" id="UP000095751">
    <property type="component" value="Unassembled WGS sequence"/>
</dbReference>
<dbReference type="PANTHER" id="PTHR43205">
    <property type="entry name" value="PROSTAGLANDIN REDUCTASE"/>
    <property type="match status" value="1"/>
</dbReference>
<dbReference type="InterPro" id="IPR013149">
    <property type="entry name" value="ADH-like_C"/>
</dbReference>
<dbReference type="InParanoid" id="A0A1E7EYP6"/>
<dbReference type="PANTHER" id="PTHR43205:SF42">
    <property type="entry name" value="ALCOHOL DEHYDROGENASE, ZINC-CONTAINING (AFU_ORTHOLOGUE AFUA_7G04530)"/>
    <property type="match status" value="1"/>
</dbReference>
<evidence type="ECO:0000313" key="2">
    <source>
        <dbReference type="EMBL" id="OEU11091.1"/>
    </source>
</evidence>
<organism evidence="2 3">
    <name type="scientific">Fragilariopsis cylindrus CCMP1102</name>
    <dbReference type="NCBI Taxonomy" id="635003"/>
    <lineage>
        <taxon>Eukaryota</taxon>
        <taxon>Sar</taxon>
        <taxon>Stramenopiles</taxon>
        <taxon>Ochrophyta</taxon>
        <taxon>Bacillariophyta</taxon>
        <taxon>Bacillariophyceae</taxon>
        <taxon>Bacillariophycidae</taxon>
        <taxon>Bacillariales</taxon>
        <taxon>Bacillariaceae</taxon>
        <taxon>Fragilariopsis</taxon>
    </lineage>
</organism>
<reference evidence="2 3" key="1">
    <citation type="submission" date="2016-09" db="EMBL/GenBank/DDBJ databases">
        <title>Extensive genetic diversity and differential bi-allelic expression allows diatom success in the polar Southern Ocean.</title>
        <authorList>
            <consortium name="DOE Joint Genome Institute"/>
            <person name="Mock T."/>
            <person name="Otillar R.P."/>
            <person name="Strauss J."/>
            <person name="Dupont C."/>
            <person name="Frickenhaus S."/>
            <person name="Maumus F."/>
            <person name="Mcmullan M."/>
            <person name="Sanges R."/>
            <person name="Schmutz J."/>
            <person name="Toseland A."/>
            <person name="Valas R."/>
            <person name="Veluchamy A."/>
            <person name="Ward B.J."/>
            <person name="Allen A."/>
            <person name="Barry K."/>
            <person name="Falciatore A."/>
            <person name="Ferrante M."/>
            <person name="Fortunato A.E."/>
            <person name="Gloeckner G."/>
            <person name="Gruber A."/>
            <person name="Hipkin R."/>
            <person name="Janech M."/>
            <person name="Kroth P."/>
            <person name="Leese F."/>
            <person name="Lindquist E."/>
            <person name="Lyon B.R."/>
            <person name="Martin J."/>
            <person name="Mayer C."/>
            <person name="Parker M."/>
            <person name="Quesneville H."/>
            <person name="Raymond J."/>
            <person name="Uhlig C."/>
            <person name="Valentin K.U."/>
            <person name="Worden A.Z."/>
            <person name="Armbrust E.V."/>
            <person name="Bowler C."/>
            <person name="Green B."/>
            <person name="Moulton V."/>
            <person name="Van Oosterhout C."/>
            <person name="Grigoriev I."/>
        </authorList>
    </citation>
    <scope>NUCLEOTIDE SEQUENCE [LARGE SCALE GENOMIC DNA]</scope>
    <source>
        <strain evidence="2 3">CCMP1102</strain>
    </source>
</reference>
<accession>A0A1E7EYP6</accession>
<dbReference type="InterPro" id="IPR045010">
    <property type="entry name" value="MDR_fam"/>
</dbReference>
<name>A0A1E7EYP6_9STRA</name>
<dbReference type="OrthoDB" id="9992527at2759"/>
<dbReference type="Pfam" id="PF00107">
    <property type="entry name" value="ADH_zinc_N"/>
    <property type="match status" value="1"/>
</dbReference>
<dbReference type="SUPFAM" id="SSF51735">
    <property type="entry name" value="NAD(P)-binding Rossmann-fold domains"/>
    <property type="match status" value="1"/>
</dbReference>
<gene>
    <name evidence="2" type="ORF">FRACYDRAFT_193162</name>
</gene>
<dbReference type="EMBL" id="KV784369">
    <property type="protein sequence ID" value="OEU11091.1"/>
    <property type="molecule type" value="Genomic_DNA"/>
</dbReference>
<sequence length="203" mass="22438">PQRGETVVVTGAAGSVGSIAVQLCKSTGARVIGVAGGSIKKDYLLNKLHCDGVIDYKDTTKQTLEEQIQETCPEGIDFIYDNVGGSILDSLLYRINPNSRTVICGAISQYSGNLNQKEQSKVYGPSNYLKLAERGAEMKGFNVIQYISKLPFMIIGMYYLYMRGYVKCEEHIEIGLEQFPYALQKLFTGQTIGKTLVRINNDD</sequence>
<evidence type="ECO:0000259" key="1">
    <source>
        <dbReference type="Pfam" id="PF00107"/>
    </source>
</evidence>
<dbReference type="InterPro" id="IPR036291">
    <property type="entry name" value="NAD(P)-bd_dom_sf"/>
</dbReference>
<dbReference type="KEGG" id="fcy:FRACYDRAFT_193162"/>